<keyword evidence="9 10" id="KW-0670">Pyruvate</keyword>
<evidence type="ECO:0000313" key="11">
    <source>
        <dbReference type="EMBL" id="MFC6197510.1"/>
    </source>
</evidence>
<dbReference type="EC" id="4.1.1.50" evidence="10"/>
<evidence type="ECO:0000256" key="8">
    <source>
        <dbReference type="ARBA" id="ARBA00023270"/>
    </source>
</evidence>
<dbReference type="RefSeq" id="WP_377376514.1">
    <property type="nucleotide sequence ID" value="NZ_JBHSSW010000005.1"/>
</dbReference>
<feature type="active site" description="Proton donor; for catalytic activity" evidence="10">
    <location>
        <position position="126"/>
    </location>
</feature>
<keyword evidence="3 10" id="KW-0068">Autocatalytic cleavage</keyword>
<dbReference type="Gene3D" id="3.30.360.110">
    <property type="entry name" value="S-adenosylmethionine decarboxylase domain"/>
    <property type="match status" value="1"/>
</dbReference>
<dbReference type="Proteomes" id="UP001596303">
    <property type="component" value="Unassembled WGS sequence"/>
</dbReference>
<comment type="subunit">
    <text evidence="10">Heterotetramer of two alpha and two beta chains arranged as a dimer of alpha/beta heterodimers.</text>
</comment>
<evidence type="ECO:0000313" key="12">
    <source>
        <dbReference type="Proteomes" id="UP001596303"/>
    </source>
</evidence>
<comment type="caution">
    <text evidence="11">The sequence shown here is derived from an EMBL/GenBank/DDBJ whole genome shotgun (WGS) entry which is preliminary data.</text>
</comment>
<feature type="chain" id="PRO_5044941036" description="S-adenosylmethionine decarboxylase beta chain" evidence="10">
    <location>
        <begin position="1"/>
        <end position="105"/>
    </location>
</feature>
<keyword evidence="4 10" id="KW-0745">Spermidine biosynthesis</keyword>
<keyword evidence="1 10" id="KW-0949">S-adenosyl-L-methionine</keyword>
<dbReference type="PANTHER" id="PTHR33866:SF2">
    <property type="entry name" value="S-ADENOSYLMETHIONINE DECARBOXYLASE PROENZYME"/>
    <property type="match status" value="1"/>
</dbReference>
<keyword evidence="6 10" id="KW-0865">Zymogen</keyword>
<dbReference type="InterPro" id="IPR016067">
    <property type="entry name" value="S-AdoMet_deCO2ase_core"/>
</dbReference>
<comment type="catalytic activity">
    <reaction evidence="10">
        <text>S-adenosyl-L-methionine + H(+) = S-adenosyl 3-(methylsulfanyl)propylamine + CO2</text>
        <dbReference type="Rhea" id="RHEA:15981"/>
        <dbReference type="ChEBI" id="CHEBI:15378"/>
        <dbReference type="ChEBI" id="CHEBI:16526"/>
        <dbReference type="ChEBI" id="CHEBI:57443"/>
        <dbReference type="ChEBI" id="CHEBI:59789"/>
        <dbReference type="EC" id="4.1.1.50"/>
    </reaction>
</comment>
<evidence type="ECO:0000256" key="1">
    <source>
        <dbReference type="ARBA" id="ARBA00022691"/>
    </source>
</evidence>
<feature type="modified residue" description="Pyruvic acid (Ser); by autocatalysis" evidence="10">
    <location>
        <position position="106"/>
    </location>
</feature>
<evidence type="ECO:0000256" key="7">
    <source>
        <dbReference type="ARBA" id="ARBA00023239"/>
    </source>
</evidence>
<dbReference type="InterPro" id="IPR017716">
    <property type="entry name" value="S-AdoMet_deCOase_pro-enz"/>
</dbReference>
<reference evidence="12" key="1">
    <citation type="journal article" date="2019" name="Int. J. Syst. Evol. Microbiol.">
        <title>The Global Catalogue of Microorganisms (GCM) 10K type strain sequencing project: providing services to taxonomists for standard genome sequencing and annotation.</title>
        <authorList>
            <consortium name="The Broad Institute Genomics Platform"/>
            <consortium name="The Broad Institute Genome Sequencing Center for Infectious Disease"/>
            <person name="Wu L."/>
            <person name="Ma J."/>
        </authorList>
    </citation>
    <scope>NUCLEOTIDE SEQUENCE [LARGE SCALE GENOMIC DNA]</scope>
    <source>
        <strain evidence="12">CGMCC-1.15741</strain>
    </source>
</reference>
<dbReference type="Pfam" id="PF02675">
    <property type="entry name" value="AdoMet_dc"/>
    <property type="match status" value="1"/>
</dbReference>
<feature type="chain" id="PRO_5044941037" description="S-adenosylmethionine decarboxylase alpha chain" evidence="10">
    <location>
        <begin position="106"/>
        <end position="158"/>
    </location>
</feature>
<keyword evidence="8 10" id="KW-0704">Schiff base</keyword>
<dbReference type="PANTHER" id="PTHR33866">
    <property type="entry name" value="S-ADENOSYLMETHIONINE DECARBOXYLASE PROENZYME"/>
    <property type="match status" value="1"/>
</dbReference>
<protein>
    <recommendedName>
        <fullName evidence="10">S-adenosylmethionine decarboxylase proenzyme</fullName>
        <shortName evidence="10">AdoMetDC</shortName>
        <shortName evidence="10">SAMDC</shortName>
        <ecNumber evidence="10">4.1.1.50</ecNumber>
    </recommendedName>
    <component>
        <recommendedName>
            <fullName evidence="10">S-adenosylmethionine decarboxylase beta chain</fullName>
        </recommendedName>
    </component>
    <component>
        <recommendedName>
            <fullName evidence="10">S-adenosylmethionine decarboxylase alpha chain</fullName>
        </recommendedName>
    </component>
</protein>
<name>A0ABW1S759_9PROT</name>
<keyword evidence="12" id="KW-1185">Reference proteome</keyword>
<keyword evidence="5 10" id="KW-0620">Polyamine biosynthesis</keyword>
<keyword evidence="2 10" id="KW-0210">Decarboxylase</keyword>
<feature type="active site" description="Proton acceptor; for processing activity" evidence="10">
    <location>
        <position position="111"/>
    </location>
</feature>
<evidence type="ECO:0000256" key="3">
    <source>
        <dbReference type="ARBA" id="ARBA00022813"/>
    </source>
</evidence>
<dbReference type="SUPFAM" id="SSF56276">
    <property type="entry name" value="S-adenosylmethionine decarboxylase"/>
    <property type="match status" value="1"/>
</dbReference>
<dbReference type="NCBIfam" id="TIGR03330">
    <property type="entry name" value="SAM_DCase_Bsu"/>
    <property type="match status" value="1"/>
</dbReference>
<dbReference type="EMBL" id="JBHSSW010000005">
    <property type="protein sequence ID" value="MFC6197510.1"/>
    <property type="molecule type" value="Genomic_DNA"/>
</dbReference>
<evidence type="ECO:0000256" key="9">
    <source>
        <dbReference type="ARBA" id="ARBA00023317"/>
    </source>
</evidence>
<sequence>MAYGAPGTPDFEVLDEQDVAASEEQSGAAANEEERLDFFIKRDGVEFAGTHLIIDLWDVCRIDDPEHIEKSLCDAAVRAGATILSSDFHVFTPNNGVSGVIVLSESHISIHTWPERNFAAVDVFMCGAAKPHKTIEALQEAFSPSRIGLTEHRRGLSV</sequence>
<gene>
    <name evidence="11" type="primary">speD</name>
    <name evidence="10" type="synonym">speH</name>
    <name evidence="11" type="ORF">ACFQDM_05445</name>
</gene>
<feature type="site" description="Cleavage (non-hydrolytic); by autolysis" evidence="10">
    <location>
        <begin position="105"/>
        <end position="106"/>
    </location>
</feature>
<accession>A0ABW1S759</accession>
<evidence type="ECO:0000256" key="5">
    <source>
        <dbReference type="ARBA" id="ARBA00023115"/>
    </source>
</evidence>
<evidence type="ECO:0000256" key="10">
    <source>
        <dbReference type="HAMAP-Rule" id="MF_00464"/>
    </source>
</evidence>
<evidence type="ECO:0000256" key="6">
    <source>
        <dbReference type="ARBA" id="ARBA00023145"/>
    </source>
</evidence>
<keyword evidence="7 10" id="KW-0456">Lyase</keyword>
<dbReference type="GO" id="GO:0004014">
    <property type="term" value="F:adenosylmethionine decarboxylase activity"/>
    <property type="evidence" value="ECO:0007669"/>
    <property type="project" value="UniProtKB-EC"/>
</dbReference>
<dbReference type="Gene3D" id="3.30.160.750">
    <property type="match status" value="1"/>
</dbReference>
<comment type="cofactor">
    <cofactor evidence="10">
        <name>pyruvate</name>
        <dbReference type="ChEBI" id="CHEBI:15361"/>
    </cofactor>
    <text evidence="10">Binds 1 pyruvoyl group covalently per subunit.</text>
</comment>
<evidence type="ECO:0000256" key="2">
    <source>
        <dbReference type="ARBA" id="ARBA00022793"/>
    </source>
</evidence>
<dbReference type="InterPro" id="IPR042286">
    <property type="entry name" value="AdoMetDC_C"/>
</dbReference>
<evidence type="ECO:0000256" key="4">
    <source>
        <dbReference type="ARBA" id="ARBA00023066"/>
    </source>
</evidence>
<organism evidence="11 12">
    <name type="scientific">Ponticaulis profundi</name>
    <dbReference type="NCBI Taxonomy" id="2665222"/>
    <lineage>
        <taxon>Bacteria</taxon>
        <taxon>Pseudomonadati</taxon>
        <taxon>Pseudomonadota</taxon>
        <taxon>Alphaproteobacteria</taxon>
        <taxon>Hyphomonadales</taxon>
        <taxon>Hyphomonadaceae</taxon>
        <taxon>Ponticaulis</taxon>
    </lineage>
</organism>
<comment type="function">
    <text evidence="10">Catalyzes the decarboxylation of S-adenosylmethionine to S-adenosylmethioninamine (dcAdoMet), the propylamine donor required for the synthesis of the polyamines spermine and spermidine from the diamine putrescine.</text>
</comment>
<comment type="similarity">
    <text evidence="10">Belongs to the prokaryotic AdoMetDC family. Type 1 subfamily.</text>
</comment>
<dbReference type="InterPro" id="IPR003826">
    <property type="entry name" value="AdoMetDC_fam_prok"/>
</dbReference>
<dbReference type="HAMAP" id="MF_00464">
    <property type="entry name" value="AdoMetDC_1"/>
    <property type="match status" value="1"/>
</dbReference>
<feature type="active site" description="Schiff-base intermediate with substrate; via pyruvic acid" evidence="10">
    <location>
        <position position="106"/>
    </location>
</feature>
<proteinExistence type="inferred from homology"/>
<comment type="PTM">
    <text evidence="10">Is synthesized initially as an inactive proenzyme. Formation of the active enzyme involves a self-maturation process in which the active site pyruvoyl group is generated from an internal serine residue via an autocatalytic post-translational modification. Two non-identical subunits are generated from the proenzyme in this reaction, and the pyruvate is formed at the N-terminus of the alpha chain, which is derived from the carboxyl end of the proenzyme. The post-translation cleavage follows an unusual pathway, termed non-hydrolytic serinolysis, in which the side chain hydroxyl group of the serine supplies its oxygen atom to form the C-terminus of the beta chain, while the remainder of the serine residue undergoes an oxidative deamination to produce ammonia and the pyruvoyl group blocking the N-terminus of the alpha chain.</text>
</comment>
<comment type="pathway">
    <text evidence="10">Amine and polyamine biosynthesis; S-adenosylmethioninamine biosynthesis; S-adenosylmethioninamine from S-adenosyl-L-methionine: step 1/1.</text>
</comment>
<dbReference type="InterPro" id="IPR042284">
    <property type="entry name" value="AdoMetDC_N"/>
</dbReference>